<evidence type="ECO:0000259" key="5">
    <source>
        <dbReference type="PROSITE" id="PS50111"/>
    </source>
</evidence>
<dbReference type="SMART" id="SM00283">
    <property type="entry name" value="MA"/>
    <property type="match status" value="1"/>
</dbReference>
<dbReference type="GO" id="GO:0007165">
    <property type="term" value="P:signal transduction"/>
    <property type="evidence" value="ECO:0007669"/>
    <property type="project" value="UniProtKB-KW"/>
</dbReference>
<dbReference type="CDD" id="cd06225">
    <property type="entry name" value="HAMP"/>
    <property type="match status" value="1"/>
</dbReference>
<keyword evidence="1 3" id="KW-0807">Transducer</keyword>
<evidence type="ECO:0000259" key="6">
    <source>
        <dbReference type="PROSITE" id="PS50885"/>
    </source>
</evidence>
<dbReference type="PROSITE" id="PS50111">
    <property type="entry name" value="CHEMOTAXIS_TRANSDUC_2"/>
    <property type="match status" value="1"/>
</dbReference>
<dbReference type="SUPFAM" id="SSF58104">
    <property type="entry name" value="Methyl-accepting chemotaxis protein (MCP) signaling domain"/>
    <property type="match status" value="1"/>
</dbReference>
<evidence type="ECO:0000256" key="3">
    <source>
        <dbReference type="PROSITE-ProRule" id="PRU00284"/>
    </source>
</evidence>
<dbReference type="InterPro" id="IPR003660">
    <property type="entry name" value="HAMP_dom"/>
</dbReference>
<proteinExistence type="inferred from homology"/>
<gene>
    <name evidence="7" type="ORF">DK846_10850</name>
</gene>
<dbReference type="RefSeq" id="WP_109968974.1">
    <property type="nucleotide sequence ID" value="NZ_CP176093.1"/>
</dbReference>
<evidence type="ECO:0000256" key="4">
    <source>
        <dbReference type="SAM" id="Phobius"/>
    </source>
</evidence>
<dbReference type="GeneID" id="97547019"/>
<dbReference type="PANTHER" id="PTHR32089:SF112">
    <property type="entry name" value="LYSOZYME-LIKE PROTEIN-RELATED"/>
    <property type="match status" value="1"/>
</dbReference>
<keyword evidence="4" id="KW-0472">Membrane</keyword>
<dbReference type="PANTHER" id="PTHR32089">
    <property type="entry name" value="METHYL-ACCEPTING CHEMOTAXIS PROTEIN MCPB"/>
    <property type="match status" value="1"/>
</dbReference>
<accession>A0A2V2N123</accession>
<dbReference type="OrthoDB" id="8523at2157"/>
<dbReference type="InterPro" id="IPR004089">
    <property type="entry name" value="MCPsignal_dom"/>
</dbReference>
<dbReference type="Pfam" id="PF18947">
    <property type="entry name" value="HAMP_2"/>
    <property type="match status" value="1"/>
</dbReference>
<dbReference type="Pfam" id="PF00015">
    <property type="entry name" value="MCPsignal"/>
    <property type="match status" value="1"/>
</dbReference>
<keyword evidence="4" id="KW-0812">Transmembrane</keyword>
<dbReference type="Pfam" id="PF00672">
    <property type="entry name" value="HAMP"/>
    <property type="match status" value="1"/>
</dbReference>
<dbReference type="CDD" id="cd11386">
    <property type="entry name" value="MCP_signal"/>
    <property type="match status" value="1"/>
</dbReference>
<feature type="transmembrane region" description="Helical" evidence="4">
    <location>
        <begin position="12"/>
        <end position="31"/>
    </location>
</feature>
<evidence type="ECO:0000256" key="1">
    <source>
        <dbReference type="ARBA" id="ARBA00023224"/>
    </source>
</evidence>
<dbReference type="PROSITE" id="PS50885">
    <property type="entry name" value="HAMP"/>
    <property type="match status" value="1"/>
</dbReference>
<dbReference type="Proteomes" id="UP000245657">
    <property type="component" value="Unassembled WGS sequence"/>
</dbReference>
<feature type="transmembrane region" description="Helical" evidence="4">
    <location>
        <begin position="189"/>
        <end position="209"/>
    </location>
</feature>
<keyword evidence="4" id="KW-1133">Transmembrane helix</keyword>
<comment type="similarity">
    <text evidence="2">Belongs to the methyl-accepting chemotaxis (MCP) protein family.</text>
</comment>
<dbReference type="Gene3D" id="1.10.287.950">
    <property type="entry name" value="Methyl-accepting chemotaxis protein"/>
    <property type="match status" value="1"/>
</dbReference>
<name>A0A2V2N123_9EURY</name>
<organism evidence="7 8">
    <name type="scientific">Methanospirillum lacunae</name>
    <dbReference type="NCBI Taxonomy" id="668570"/>
    <lineage>
        <taxon>Archaea</taxon>
        <taxon>Methanobacteriati</taxon>
        <taxon>Methanobacteriota</taxon>
        <taxon>Stenosarchaea group</taxon>
        <taxon>Methanomicrobia</taxon>
        <taxon>Methanomicrobiales</taxon>
        <taxon>Methanospirillaceae</taxon>
        <taxon>Methanospirillum</taxon>
    </lineage>
</organism>
<comment type="caution">
    <text evidence="7">The sequence shown here is derived from an EMBL/GenBank/DDBJ whole genome shotgun (WGS) entry which is preliminary data.</text>
</comment>
<dbReference type="SMART" id="SM00304">
    <property type="entry name" value="HAMP"/>
    <property type="match status" value="1"/>
</dbReference>
<dbReference type="Gene3D" id="1.20.120.1530">
    <property type="match status" value="1"/>
</dbReference>
<feature type="domain" description="HAMP" evidence="6">
    <location>
        <begin position="211"/>
        <end position="263"/>
    </location>
</feature>
<sequence>MFLDNIRISNKLIGSFLLIAVIVGIVAVLGYTNMETINKGSTAMYSDHLIPIQDLGLVSSTIYQIRGDFYKYVLIPQEQANTQKILEKNVATVNSIIGSYRNLHISNAQNVELQKFDSLWARYQQLLKDNKALWDSGQKDAVLESLTTGELQRVRKDMGASIDNLTQISKDEAETIKSESDATFVQSSFLITVAGIIGVLAALILGIVISKGIVGPLNRTVEMILEMGKGHLGMRLSMNRKDEIGIMADAMDTFATDLQTRVIHRMQLIAVGEKVQDIPPYDEKDEISPALNQMISTLNALLDQMGILIGNAKEGKLQTRGDPDHFIGIYRELVNGINQMLDAITIPLNETLHVAEEYANVNFNARFNDTYEVNGDLLELKLKLNKIGEHVGKELKALILEITDQVENLTKSAESSAATVEQLAAGADTIAQNVENVQLNADLTNKSVQQVLTAMEELSTSVSTVAVKVDSVSKLSQDADRTSTQGVEKAAIAEDGIHSITGSVNDVGHIISEIKGQMIEIGKIVEIISGIADQTNLLALNAAIEAARAGDAGMGFAVVANEVKTLAQDSQKSAENIANIISLLQSQSEKAATAMNLAEQEVKKGSAAITDTITFFRSIANQTQQISMYITEVAGLSEEEAAAVQQITASVSEVNKLSMATAEEAVGASAASEEAAAALKQLSDMQEILADASQKIGSSMVRLTG</sequence>
<evidence type="ECO:0000313" key="7">
    <source>
        <dbReference type="EMBL" id="PWR71356.1"/>
    </source>
</evidence>
<feature type="domain" description="Methyl-accepting transducer" evidence="5">
    <location>
        <begin position="419"/>
        <end position="655"/>
    </location>
</feature>
<dbReference type="EMBL" id="QGMY01000008">
    <property type="protein sequence ID" value="PWR71356.1"/>
    <property type="molecule type" value="Genomic_DNA"/>
</dbReference>
<dbReference type="InterPro" id="IPR024478">
    <property type="entry name" value="HlyB_4HB_MCP"/>
</dbReference>
<protein>
    <submittedName>
        <fullName evidence="7">Methyl-accepting chemotaxis protein</fullName>
    </submittedName>
</protein>
<dbReference type="SUPFAM" id="SSF158472">
    <property type="entry name" value="HAMP domain-like"/>
    <property type="match status" value="1"/>
</dbReference>
<evidence type="ECO:0000256" key="2">
    <source>
        <dbReference type="ARBA" id="ARBA00029447"/>
    </source>
</evidence>
<evidence type="ECO:0000313" key="8">
    <source>
        <dbReference type="Proteomes" id="UP000245657"/>
    </source>
</evidence>
<keyword evidence="8" id="KW-1185">Reference proteome</keyword>
<reference evidence="7 8" key="1">
    <citation type="submission" date="2018-05" db="EMBL/GenBank/DDBJ databases">
        <title>Draft genome of Methanospirillum lacunae Ki8-1.</title>
        <authorList>
            <person name="Dueholm M.S."/>
            <person name="Nielsen P.H."/>
            <person name="Bakmann L.F."/>
            <person name="Otzen D.E."/>
        </authorList>
    </citation>
    <scope>NUCLEOTIDE SEQUENCE [LARGE SCALE GENOMIC DNA]</scope>
    <source>
        <strain evidence="7 8">Ki8-1</strain>
    </source>
</reference>
<dbReference type="AlphaFoldDB" id="A0A2V2N123"/>
<dbReference type="GO" id="GO:0016020">
    <property type="term" value="C:membrane"/>
    <property type="evidence" value="ECO:0007669"/>
    <property type="project" value="InterPro"/>
</dbReference>
<dbReference type="Pfam" id="PF12729">
    <property type="entry name" value="4HB_MCP_1"/>
    <property type="match status" value="1"/>
</dbReference>